<name>A0A2M9R7Y3_9FLAO</name>
<proteinExistence type="predicted"/>
<comment type="caution">
    <text evidence="1">The sequence shown here is derived from an EMBL/GenBank/DDBJ whole genome shotgun (WGS) entry which is preliminary data.</text>
</comment>
<accession>A0A2M9R7Y3</accession>
<protein>
    <submittedName>
        <fullName evidence="1">Uncharacterized protein</fullName>
    </submittedName>
</protein>
<dbReference type="AlphaFoldDB" id="A0A2M9R7Y3"/>
<keyword evidence="2" id="KW-1185">Reference proteome</keyword>
<dbReference type="RefSeq" id="WP_100678520.1">
    <property type="nucleotide sequence ID" value="NZ_NIPO01000001.1"/>
</dbReference>
<organism evidence="1 2">
    <name type="scientific">Avrilella dinanensis</name>
    <dbReference type="NCBI Taxonomy" id="2008672"/>
    <lineage>
        <taxon>Bacteria</taxon>
        <taxon>Pseudomonadati</taxon>
        <taxon>Bacteroidota</taxon>
        <taxon>Flavobacteriia</taxon>
        <taxon>Flavobacteriales</taxon>
        <taxon>Flavobacteriaceae</taxon>
        <taxon>Avrilella</taxon>
    </lineage>
</organism>
<sequence length="62" mass="7505">MRNKLHFIKQVLETVSFDPNLFAKELKKAKTYLLPYELEQLYKWVNEFVKNKPELSELNLAY</sequence>
<gene>
    <name evidence="1" type="ORF">CDL10_10715</name>
</gene>
<evidence type="ECO:0000313" key="2">
    <source>
        <dbReference type="Proteomes" id="UP000231960"/>
    </source>
</evidence>
<dbReference type="Proteomes" id="UP000231960">
    <property type="component" value="Unassembled WGS sequence"/>
</dbReference>
<reference evidence="1 2" key="1">
    <citation type="submission" date="2017-06" db="EMBL/GenBank/DDBJ databases">
        <title>Description of Avrilella dinanensis gen. nov. sp. nov.</title>
        <authorList>
            <person name="Leyer C."/>
            <person name="Sassi M."/>
            <person name="Minet J."/>
            <person name="Kayal S."/>
            <person name="Cattoir V."/>
        </authorList>
    </citation>
    <scope>NUCLEOTIDE SEQUENCE [LARGE SCALE GENOMIC DNA]</scope>
    <source>
        <strain evidence="1 2">UR159</strain>
    </source>
</reference>
<dbReference type="EMBL" id="NIPO01000001">
    <property type="protein sequence ID" value="PJR04961.1"/>
    <property type="molecule type" value="Genomic_DNA"/>
</dbReference>
<dbReference type="OrthoDB" id="840060at2"/>
<evidence type="ECO:0000313" key="1">
    <source>
        <dbReference type="EMBL" id="PJR04961.1"/>
    </source>
</evidence>